<keyword evidence="10" id="KW-0862">Zinc</keyword>
<dbReference type="SUPFAM" id="SSF57850">
    <property type="entry name" value="RING/U-box"/>
    <property type="match status" value="1"/>
</dbReference>
<name>A0A4Y7TBC3_COPMI</name>
<dbReference type="OrthoDB" id="9049620at2759"/>
<keyword evidence="12" id="KW-0234">DNA repair</keyword>
<comment type="catalytic activity">
    <reaction evidence="1">
        <text>S-ubiquitinyl-[E2 ubiquitin-conjugating enzyme]-L-cysteine + [acceptor protein]-L-lysine = [E2 ubiquitin-conjugating enzyme]-L-cysteine + N(6)-ubiquitinyl-[acceptor protein]-L-lysine.</text>
        <dbReference type="EC" id="2.3.2.27"/>
    </reaction>
</comment>
<dbReference type="PROSITE" id="PS50800">
    <property type="entry name" value="SAP"/>
    <property type="match status" value="1"/>
</dbReference>
<evidence type="ECO:0000256" key="6">
    <source>
        <dbReference type="ARBA" id="ARBA00022723"/>
    </source>
</evidence>
<keyword evidence="6" id="KW-0479">Metal-binding</keyword>
<dbReference type="SMART" id="SM00513">
    <property type="entry name" value="SAP"/>
    <property type="match status" value="1"/>
</dbReference>
<comment type="caution">
    <text evidence="16">The sequence shown here is derived from an EMBL/GenBank/DDBJ whole genome shotgun (WGS) entry which is preliminary data.</text>
</comment>
<dbReference type="GO" id="GO:0006513">
    <property type="term" value="P:protein monoubiquitination"/>
    <property type="evidence" value="ECO:0007669"/>
    <property type="project" value="InterPro"/>
</dbReference>
<evidence type="ECO:0000256" key="11">
    <source>
        <dbReference type="ARBA" id="ARBA00023125"/>
    </source>
</evidence>
<dbReference type="UniPathway" id="UPA00143"/>
<feature type="region of interest" description="Disordered" evidence="14">
    <location>
        <begin position="106"/>
        <end position="156"/>
    </location>
</feature>
<sequence>MNTTIFENLPDPTDFPPESIAPGLRKLDATFRCSICGDPYDAPVTIHCGTRSALVSALATKQECPTCRKPANEGHIRPNYVVEDAISAWNEARGYVLGLISKANVAPESPRKRKRIRSQSPISVDMDESDPLPGPSKVSSSYSGTSASSLNPQPDDAVACPICSRQVPYRDLNNHIDRNCPDPSKGKAKVKSSVSANAWSKLMPPANPKSKGRSKRQAASDSEDEGPLPKVTYATLKERQIKDLLQQHQLSVQGDRATLEQRHKKWVMLYNANLDRSESNRKTQTTLRQELKEMGGDDVEAQEDGGR</sequence>
<keyword evidence="8" id="KW-0863">Zinc-finger</keyword>
<dbReference type="GO" id="GO:0003697">
    <property type="term" value="F:single-stranded DNA binding"/>
    <property type="evidence" value="ECO:0007669"/>
    <property type="project" value="InterPro"/>
</dbReference>
<feature type="region of interest" description="Disordered" evidence="14">
    <location>
        <begin position="273"/>
        <end position="307"/>
    </location>
</feature>
<evidence type="ECO:0000256" key="14">
    <source>
        <dbReference type="SAM" id="MobiDB-lite"/>
    </source>
</evidence>
<evidence type="ECO:0000256" key="1">
    <source>
        <dbReference type="ARBA" id="ARBA00000900"/>
    </source>
</evidence>
<evidence type="ECO:0000313" key="16">
    <source>
        <dbReference type="EMBL" id="TEB31475.1"/>
    </source>
</evidence>
<dbReference type="GO" id="GO:0006301">
    <property type="term" value="P:DNA damage tolerance"/>
    <property type="evidence" value="ECO:0007669"/>
    <property type="project" value="InterPro"/>
</dbReference>
<dbReference type="SMART" id="SM00734">
    <property type="entry name" value="ZnF_Rad18"/>
    <property type="match status" value="1"/>
</dbReference>
<evidence type="ECO:0000256" key="5">
    <source>
        <dbReference type="ARBA" id="ARBA00022679"/>
    </source>
</evidence>
<dbReference type="EMBL" id="QPFP01000019">
    <property type="protein sequence ID" value="TEB31475.1"/>
    <property type="molecule type" value="Genomic_DNA"/>
</dbReference>
<dbReference type="GO" id="GO:0097505">
    <property type="term" value="C:Rad6-Rad18 complex"/>
    <property type="evidence" value="ECO:0007669"/>
    <property type="project" value="TreeGrafter"/>
</dbReference>
<dbReference type="InterPro" id="IPR003034">
    <property type="entry name" value="SAP_dom"/>
</dbReference>
<dbReference type="GO" id="GO:0061630">
    <property type="term" value="F:ubiquitin protein ligase activity"/>
    <property type="evidence" value="ECO:0007669"/>
    <property type="project" value="UniProtKB-EC"/>
</dbReference>
<keyword evidence="11" id="KW-0238">DNA-binding</keyword>
<proteinExistence type="predicted"/>
<evidence type="ECO:0000256" key="9">
    <source>
        <dbReference type="ARBA" id="ARBA00022786"/>
    </source>
</evidence>
<feature type="compositionally biased region" description="Low complexity" evidence="14">
    <location>
        <begin position="191"/>
        <end position="201"/>
    </location>
</feature>
<organism evidence="16 17">
    <name type="scientific">Coprinellus micaceus</name>
    <name type="common">Glistening ink-cap mushroom</name>
    <name type="synonym">Coprinus micaceus</name>
    <dbReference type="NCBI Taxonomy" id="71717"/>
    <lineage>
        <taxon>Eukaryota</taxon>
        <taxon>Fungi</taxon>
        <taxon>Dikarya</taxon>
        <taxon>Basidiomycota</taxon>
        <taxon>Agaricomycotina</taxon>
        <taxon>Agaricomycetes</taxon>
        <taxon>Agaricomycetidae</taxon>
        <taxon>Agaricales</taxon>
        <taxon>Agaricineae</taxon>
        <taxon>Psathyrellaceae</taxon>
        <taxon>Coprinellus</taxon>
    </lineage>
</organism>
<evidence type="ECO:0000256" key="7">
    <source>
        <dbReference type="ARBA" id="ARBA00022763"/>
    </source>
</evidence>
<evidence type="ECO:0000313" key="17">
    <source>
        <dbReference type="Proteomes" id="UP000298030"/>
    </source>
</evidence>
<dbReference type="Gene3D" id="3.30.40.10">
    <property type="entry name" value="Zinc/RING finger domain, C3HC4 (zinc finger)"/>
    <property type="match status" value="1"/>
</dbReference>
<keyword evidence="7" id="KW-0227">DNA damage</keyword>
<feature type="compositionally biased region" description="Low complexity" evidence="14">
    <location>
        <begin position="136"/>
        <end position="149"/>
    </location>
</feature>
<dbReference type="Pfam" id="PF02037">
    <property type="entry name" value="SAP"/>
    <property type="match status" value="1"/>
</dbReference>
<protein>
    <recommendedName>
        <fullName evidence="4">RING-type E3 ubiquitin transferase</fullName>
        <ecNumber evidence="4">2.3.2.27</ecNumber>
    </recommendedName>
</protein>
<dbReference type="AlphaFoldDB" id="A0A4Y7TBC3"/>
<feature type="region of interest" description="Disordered" evidence="14">
    <location>
        <begin position="174"/>
        <end position="229"/>
    </location>
</feature>
<dbReference type="Proteomes" id="UP000298030">
    <property type="component" value="Unassembled WGS sequence"/>
</dbReference>
<dbReference type="GO" id="GO:0005634">
    <property type="term" value="C:nucleus"/>
    <property type="evidence" value="ECO:0007669"/>
    <property type="project" value="UniProtKB-SubCell"/>
</dbReference>
<dbReference type="PANTHER" id="PTHR14134:SF2">
    <property type="entry name" value="E3 UBIQUITIN-PROTEIN LIGASE RAD18"/>
    <property type="match status" value="1"/>
</dbReference>
<evidence type="ECO:0000256" key="2">
    <source>
        <dbReference type="ARBA" id="ARBA00004123"/>
    </source>
</evidence>
<keyword evidence="13" id="KW-0539">Nucleus</keyword>
<evidence type="ECO:0000256" key="13">
    <source>
        <dbReference type="ARBA" id="ARBA00023242"/>
    </source>
</evidence>
<dbReference type="InterPro" id="IPR039577">
    <property type="entry name" value="Rad18"/>
</dbReference>
<comment type="subcellular location">
    <subcellularLocation>
        <location evidence="2">Nucleus</location>
    </subcellularLocation>
</comment>
<dbReference type="InterPro" id="IPR006642">
    <property type="entry name" value="Rad18_UBZ4"/>
</dbReference>
<keyword evidence="9" id="KW-0833">Ubl conjugation pathway</keyword>
<evidence type="ECO:0000256" key="3">
    <source>
        <dbReference type="ARBA" id="ARBA00004906"/>
    </source>
</evidence>
<evidence type="ECO:0000256" key="4">
    <source>
        <dbReference type="ARBA" id="ARBA00012483"/>
    </source>
</evidence>
<evidence type="ECO:0000256" key="10">
    <source>
        <dbReference type="ARBA" id="ARBA00022833"/>
    </source>
</evidence>
<comment type="pathway">
    <text evidence="3">Protein modification; protein ubiquitination.</text>
</comment>
<evidence type="ECO:0000256" key="12">
    <source>
        <dbReference type="ARBA" id="ARBA00023204"/>
    </source>
</evidence>
<dbReference type="EC" id="2.3.2.27" evidence="4"/>
<dbReference type="STRING" id="71717.A0A4Y7TBC3"/>
<feature type="domain" description="SAP" evidence="15">
    <location>
        <begin position="233"/>
        <end position="267"/>
    </location>
</feature>
<dbReference type="InterPro" id="IPR013083">
    <property type="entry name" value="Znf_RING/FYVE/PHD"/>
</dbReference>
<dbReference type="GO" id="GO:0008270">
    <property type="term" value="F:zinc ion binding"/>
    <property type="evidence" value="ECO:0007669"/>
    <property type="project" value="UniProtKB-KW"/>
</dbReference>
<reference evidence="16 17" key="1">
    <citation type="journal article" date="2019" name="Nat. Ecol. Evol.">
        <title>Megaphylogeny resolves global patterns of mushroom evolution.</title>
        <authorList>
            <person name="Varga T."/>
            <person name="Krizsan K."/>
            <person name="Foldi C."/>
            <person name="Dima B."/>
            <person name="Sanchez-Garcia M."/>
            <person name="Sanchez-Ramirez S."/>
            <person name="Szollosi G.J."/>
            <person name="Szarkandi J.G."/>
            <person name="Papp V."/>
            <person name="Albert L."/>
            <person name="Andreopoulos W."/>
            <person name="Angelini C."/>
            <person name="Antonin V."/>
            <person name="Barry K.W."/>
            <person name="Bougher N.L."/>
            <person name="Buchanan P."/>
            <person name="Buyck B."/>
            <person name="Bense V."/>
            <person name="Catcheside P."/>
            <person name="Chovatia M."/>
            <person name="Cooper J."/>
            <person name="Damon W."/>
            <person name="Desjardin D."/>
            <person name="Finy P."/>
            <person name="Geml J."/>
            <person name="Haridas S."/>
            <person name="Hughes K."/>
            <person name="Justo A."/>
            <person name="Karasinski D."/>
            <person name="Kautmanova I."/>
            <person name="Kiss B."/>
            <person name="Kocsube S."/>
            <person name="Kotiranta H."/>
            <person name="LaButti K.M."/>
            <person name="Lechner B.E."/>
            <person name="Liimatainen K."/>
            <person name="Lipzen A."/>
            <person name="Lukacs Z."/>
            <person name="Mihaltcheva S."/>
            <person name="Morgado L.N."/>
            <person name="Niskanen T."/>
            <person name="Noordeloos M.E."/>
            <person name="Ohm R.A."/>
            <person name="Ortiz-Santana B."/>
            <person name="Ovrebo C."/>
            <person name="Racz N."/>
            <person name="Riley R."/>
            <person name="Savchenko A."/>
            <person name="Shiryaev A."/>
            <person name="Soop K."/>
            <person name="Spirin V."/>
            <person name="Szebenyi C."/>
            <person name="Tomsovsky M."/>
            <person name="Tulloss R.E."/>
            <person name="Uehling J."/>
            <person name="Grigoriev I.V."/>
            <person name="Vagvolgyi C."/>
            <person name="Papp T."/>
            <person name="Martin F.M."/>
            <person name="Miettinen O."/>
            <person name="Hibbett D.S."/>
            <person name="Nagy L.G."/>
        </authorList>
    </citation>
    <scope>NUCLEOTIDE SEQUENCE [LARGE SCALE GENOMIC DNA]</scope>
    <source>
        <strain evidence="16 17">FP101781</strain>
    </source>
</reference>
<gene>
    <name evidence="16" type="ORF">FA13DRAFT_1791703</name>
</gene>
<keyword evidence="17" id="KW-1185">Reference proteome</keyword>
<evidence type="ECO:0000259" key="15">
    <source>
        <dbReference type="PROSITE" id="PS50800"/>
    </source>
</evidence>
<keyword evidence="5" id="KW-0808">Transferase</keyword>
<dbReference type="PANTHER" id="PTHR14134">
    <property type="entry name" value="E3 UBIQUITIN-PROTEIN LIGASE RAD18"/>
    <property type="match status" value="1"/>
</dbReference>
<accession>A0A4Y7TBC3</accession>
<evidence type="ECO:0000256" key="8">
    <source>
        <dbReference type="ARBA" id="ARBA00022771"/>
    </source>
</evidence>
<dbReference type="GO" id="GO:0006281">
    <property type="term" value="P:DNA repair"/>
    <property type="evidence" value="ECO:0007669"/>
    <property type="project" value="UniProtKB-KW"/>
</dbReference>
<feature type="compositionally biased region" description="Acidic residues" evidence="14">
    <location>
        <begin position="296"/>
        <end position="307"/>
    </location>
</feature>